<organism evidence="6 7">
    <name type="scientific">Tistlia consotensis USBA 355</name>
    <dbReference type="NCBI Taxonomy" id="560819"/>
    <lineage>
        <taxon>Bacteria</taxon>
        <taxon>Pseudomonadati</taxon>
        <taxon>Pseudomonadota</taxon>
        <taxon>Alphaproteobacteria</taxon>
        <taxon>Rhodospirillales</taxon>
        <taxon>Rhodovibrionaceae</taxon>
        <taxon>Tistlia</taxon>
    </lineage>
</organism>
<dbReference type="GO" id="GO:0042597">
    <property type="term" value="C:periplasmic space"/>
    <property type="evidence" value="ECO:0007669"/>
    <property type="project" value="InterPro"/>
</dbReference>
<dbReference type="AlphaFoldDB" id="A0A1Y6C0H2"/>
<dbReference type="SUPFAM" id="SSF53955">
    <property type="entry name" value="Lysozyme-like"/>
    <property type="match status" value="1"/>
</dbReference>
<feature type="chain" id="PRO_5012576897" evidence="4">
    <location>
        <begin position="34"/>
        <end position="624"/>
    </location>
</feature>
<evidence type="ECO:0000313" key="6">
    <source>
        <dbReference type="EMBL" id="SMF39023.1"/>
    </source>
</evidence>
<evidence type="ECO:0000256" key="1">
    <source>
        <dbReference type="ARBA" id="ARBA00007734"/>
    </source>
</evidence>
<dbReference type="Pfam" id="PF01464">
    <property type="entry name" value="SLT"/>
    <property type="match status" value="1"/>
</dbReference>
<evidence type="ECO:0000313" key="7">
    <source>
        <dbReference type="Proteomes" id="UP000192917"/>
    </source>
</evidence>
<dbReference type="PANTHER" id="PTHR37423:SF2">
    <property type="entry name" value="MEMBRANE-BOUND LYTIC MUREIN TRANSGLYCOSYLASE C"/>
    <property type="match status" value="1"/>
</dbReference>
<dbReference type="GO" id="GO:0016020">
    <property type="term" value="C:membrane"/>
    <property type="evidence" value="ECO:0007669"/>
    <property type="project" value="InterPro"/>
</dbReference>
<keyword evidence="7" id="KW-1185">Reference proteome</keyword>
<dbReference type="CDD" id="cd13401">
    <property type="entry name" value="Slt70-like"/>
    <property type="match status" value="1"/>
</dbReference>
<accession>A0A1Y6C0H2</accession>
<keyword evidence="3 4" id="KW-0732">Signal</keyword>
<evidence type="ECO:0000256" key="4">
    <source>
        <dbReference type="SAM" id="SignalP"/>
    </source>
</evidence>
<dbReference type="EMBL" id="FWZX01000013">
    <property type="protein sequence ID" value="SMF39023.1"/>
    <property type="molecule type" value="Genomic_DNA"/>
</dbReference>
<dbReference type="GO" id="GO:0004553">
    <property type="term" value="F:hydrolase activity, hydrolyzing O-glycosyl compounds"/>
    <property type="evidence" value="ECO:0007669"/>
    <property type="project" value="InterPro"/>
</dbReference>
<comment type="similarity">
    <text evidence="1">Belongs to the transglycosylase Slt family.</text>
</comment>
<dbReference type="InterPro" id="IPR023346">
    <property type="entry name" value="Lysozyme-like_dom_sf"/>
</dbReference>
<protein>
    <submittedName>
        <fullName evidence="6">Soluble lytic murein transglycosylase</fullName>
    </submittedName>
</protein>
<dbReference type="SUPFAM" id="SSF48435">
    <property type="entry name" value="Bacterial muramidases"/>
    <property type="match status" value="1"/>
</dbReference>
<dbReference type="InterPro" id="IPR000189">
    <property type="entry name" value="Transglyc_AS"/>
</dbReference>
<name>A0A1Y6C0H2_9PROT</name>
<reference evidence="6 7" key="1">
    <citation type="submission" date="2017-04" db="EMBL/GenBank/DDBJ databases">
        <authorList>
            <person name="Afonso C.L."/>
            <person name="Miller P.J."/>
            <person name="Scott M.A."/>
            <person name="Spackman E."/>
            <person name="Goraichik I."/>
            <person name="Dimitrov K.M."/>
            <person name="Suarez D.L."/>
            <person name="Swayne D.E."/>
        </authorList>
    </citation>
    <scope>NUCLEOTIDE SEQUENCE [LARGE SCALE GENOMIC DNA]</scope>
    <source>
        <strain evidence="6 7">USBA 355</strain>
    </source>
</reference>
<dbReference type="GO" id="GO:0000270">
    <property type="term" value="P:peptidoglycan metabolic process"/>
    <property type="evidence" value="ECO:0007669"/>
    <property type="project" value="InterPro"/>
</dbReference>
<dbReference type="PROSITE" id="PS00922">
    <property type="entry name" value="TRANSGLYCOSYLASE"/>
    <property type="match status" value="1"/>
</dbReference>
<comment type="similarity">
    <text evidence="2">Belongs to the virb1 family.</text>
</comment>
<evidence type="ECO:0000259" key="5">
    <source>
        <dbReference type="Pfam" id="PF01464"/>
    </source>
</evidence>
<gene>
    <name evidence="6" type="ORF">SAMN05428998_113103</name>
</gene>
<sequence>MTSPAERIFLRTARSGVCAFALVVAAGLAPASAQIIDRQGPETAAIPQFAPSEPNGLPRVISAQDERLYREIFRVQEIGDWKTADRLIARLTDRRLMGHVLYQRYMHPTAYHSSFKELKSWMAVYADQPGADRVYALALKRMPAGATPPRKPEKVRKAHLASLGEPVYVYHSDRQRSSAQVHLVDRLKTQVRQEVRHSRLSAAEELLRGGEAKRLLDRVEIDQGLAEVANGWFHYGNARQAYRLAAAATKRSGDYLPKAHWTAGLSAWVNGKLEAAARHFRAVADSERALSWDRAAGAYWAARAELKLGNPGMVSVLLVQAAQERRTFYGQLARQALGLIDDDGPTRVDAKAYAHLLHEPRLARAAALIQVGESELAQQELVRAGGWDQPEHAEALLILAERAQLPSFTMRLANRLTHDDSLEIRPEVADAMLFPLPPWEPESGFQVDRALLYALMRQESGFNAEAESGQGAMGLMQLLPSTAHYVAQDGELPRGKEQRLFNPGFNMELAQRYVQRLMQDTDAGEDLFKLAAAYNGGPGNLRRWQKRLEDVGYPAQDPLLFIEALPSRETRLFIERVLTNLWMYRKRLGQPAPSLKALAQGDWPRYESLDSHSRYDYLDSASLD</sequence>
<dbReference type="STRING" id="560819.SAMN05428998_113103"/>
<proteinExistence type="inferred from homology"/>
<feature type="domain" description="Transglycosylase SLT" evidence="5">
    <location>
        <begin position="443"/>
        <end position="547"/>
    </location>
</feature>
<dbReference type="Gene3D" id="1.10.530.10">
    <property type="match status" value="1"/>
</dbReference>
<evidence type="ECO:0000256" key="2">
    <source>
        <dbReference type="ARBA" id="ARBA00009387"/>
    </source>
</evidence>
<dbReference type="PANTHER" id="PTHR37423">
    <property type="entry name" value="SOLUBLE LYTIC MUREIN TRANSGLYCOSYLASE-RELATED"/>
    <property type="match status" value="1"/>
</dbReference>
<dbReference type="GO" id="GO:0008933">
    <property type="term" value="F:peptidoglycan lytic transglycosylase activity"/>
    <property type="evidence" value="ECO:0007669"/>
    <property type="project" value="InterPro"/>
</dbReference>
<dbReference type="Proteomes" id="UP000192917">
    <property type="component" value="Unassembled WGS sequence"/>
</dbReference>
<dbReference type="Gene3D" id="1.25.20.10">
    <property type="entry name" value="Bacterial muramidases"/>
    <property type="match status" value="1"/>
</dbReference>
<feature type="signal peptide" evidence="4">
    <location>
        <begin position="1"/>
        <end position="33"/>
    </location>
</feature>
<dbReference type="InterPro" id="IPR008258">
    <property type="entry name" value="Transglycosylase_SLT_dom_1"/>
</dbReference>
<dbReference type="InterPro" id="IPR008939">
    <property type="entry name" value="Lytic_TGlycosylase_superhlx_U"/>
</dbReference>
<evidence type="ECO:0000256" key="3">
    <source>
        <dbReference type="ARBA" id="ARBA00022729"/>
    </source>
</evidence>